<feature type="compositionally biased region" description="Low complexity" evidence="10">
    <location>
        <begin position="1"/>
        <end position="22"/>
    </location>
</feature>
<evidence type="ECO:0000259" key="11">
    <source>
        <dbReference type="PROSITE" id="PS50103"/>
    </source>
</evidence>
<keyword evidence="6" id="KW-0347">Helicase</keyword>
<evidence type="ECO:0000259" key="12">
    <source>
        <dbReference type="PROSITE" id="PS51981"/>
    </source>
</evidence>
<dbReference type="CDD" id="cd18808">
    <property type="entry name" value="SF1_C_Upf1"/>
    <property type="match status" value="1"/>
</dbReference>
<evidence type="ECO:0000256" key="1">
    <source>
        <dbReference type="ARBA" id="ARBA00004496"/>
    </source>
</evidence>
<sequence length="1938" mass="217520">MMAYRGNWRSRSNAGSRGGSNSFRKRNQQEIPCRYFERGKCHYGEGCRFSHESTGAVDFKSHRTAYLPTADYLDARNPYLDWKRLLRNGIQGSGYSQTEHDEILQFWNGALEILDSDNSGNHQFLVKDLVDDDLQGLDFILATADADNPEGIRRIPAYHDPFLRVITHTSLLNCLSVDTFVGSLYTTFGGTNGDRAIRYLRSVCRNLMNKGADASESAPVASLEMVKLLLNALYQLLSRVARARFHDELPGLLDLIGKLIFEMTKICSNAELDGLEGRLEVMRSLITSASRTLVKTRGPEEASHPAESALSSFPMDMQIPGGRHDNDFAEISRVLILPTHQEIISSDSEYLPSTNFLQPHILADPLQRYIDSTFRLLRHDTFGSVKDTLRDLLKQNDLTQIPSLSINDSGAHIYLGAQVQQVFINERNEFEATLSFSTPPQLRKKSSNEQSRWWQDSSRLEEGSLVCLVASQGTNKCLIFLEVTVKNACKDRTPLQKSSLVSRFPPSITVKLATCLRQEVVLLGQLYSAKVSGVLVDFHGIIPATFVPILKNLQRIYREGELAFQKWILPGRQNDRSQNDKGHKISPPAYARKAGFFFPLNSITKPGADGLSLDPNTPEHIDILRLQNQTGLDHGQCHGLIAALTREYALIQGPPGTGKSYVGVKLVQALLEIRTVAKTYYSCYTNHALDQFLKHLLDVGIQRMIRIGGRSQATELEGNNSELDTCMTSAGYALKPLHQSQQGLSWTAMDNFLRRKYPKIHEQLERPDLEGFITVTDDKLLNWLGTKSMRTQQTQNEGEVDRIRLEDLTRAAEENIYSLSIPERRTLAMSWFKQWQEDGSAMLFESLDHAVCLRGHINAIHEEVNRRALIQAHVVGITTTALARHIETLRRLGSKVVICEEAAEVMEAHITSALMPSVEHFIQIGDHRQLRPQIRNHSLSLEAPTGKKWQLDRSQFERRAVGEPGLKPAPVAQLNVQRRMRPEISQLIRRVYPNLEDHLSVKSLPSVVGMWQNLFWLDHRYNEDLRDDGSRVKSHSNQWEVDMATALVRHLVRQGDYSSKDIALLTPYTGQLRKLKTSLSSDFEICLSERDLETLAADGFENTDDGDINTSLHKAVEKKTLLQTLRLATVDNFQGEEAKVIVVSLVRSNSKRNVGFLSTENRINVLLSRAQHGMYLIGNAETYLNVPMWADVHSQLARVNAVGTELALCCPRHPEMPIFCSEPQDFERKSPEGGCSLPCTRRLEPCGHQCQAKCHSAVMHDSFACAKPCPRIRWSCEHECPKLCGEDCGPCMTKIEDVELPCGHTKKAIFCHQKTNLKAIKCDVRVEKAIPRCGHTIQVSCFKDVTSPIFRCPEPCTGLLSCGHNCSGCCGKCLIKVHDGRREFKHPECIKKCDRPHSACNHRCSKPCHTGENCGSCGAKCEVRCSHSVCDSTCGKACAPCIEKCTWSCTHQGSCSLPCAAPCDRLPCDERCTKLLKCGHQCPSLCGEDCPNILCQYCGDNMDARVDLLEWKTFSEINLDESPIIMLACGHFFTSESVDGLIGLHEVYTSDREGRFNGLRDTSHSLARAIPSCPDCKQPIRQFATKRYNRVINRAVMDETYRRFLIRGRTELEGLEARVHAINEIIDSERKISVLESVTPWRNPLYADCERVSKDALTLSKTMEAENQPIKRLKDAISASQKYPLDEIASISDQIDEMSITTRETDNQITLGAWLIHIQAQEVMLSHKFRVINSSRKSATPQSAILAKPPSNLTRVMTDCRELITQANKASLSRIVIKATILFAKIAQQDAWYHRTYPRETTIDLHHLDEKNKGLQQFEDRSGTIRDLLAAAVELCDGLGNCPDLQEQVQGLVRLHERPRYEMITLDELQSIKTAMVSGPTGIMTHSGHWYNCANGHPFAVGECGLPMEQARCPECGAPIGGQNHRPVEGVTRAQEME</sequence>
<dbReference type="Pfam" id="PF13087">
    <property type="entry name" value="AAA_12"/>
    <property type="match status" value="1"/>
</dbReference>
<proteinExistence type="predicted"/>
<evidence type="ECO:0000256" key="3">
    <source>
        <dbReference type="ARBA" id="ARBA00022723"/>
    </source>
</evidence>
<keyword evidence="4" id="KW-0677">Repeat</keyword>
<dbReference type="CDD" id="cd17936">
    <property type="entry name" value="EEXXEc_NFX1"/>
    <property type="match status" value="1"/>
</dbReference>
<dbReference type="PANTHER" id="PTHR10887">
    <property type="entry name" value="DNA2/NAM7 HELICASE FAMILY"/>
    <property type="match status" value="1"/>
</dbReference>
<keyword evidence="7 9" id="KW-0862">Zinc</keyword>
<keyword evidence="6" id="KW-0547">Nucleotide-binding</keyword>
<dbReference type="Proteomes" id="UP001610563">
    <property type="component" value="Unassembled WGS sequence"/>
</dbReference>
<dbReference type="Pfam" id="PF20173">
    <property type="entry name" value="ZnF_RZ-type"/>
    <property type="match status" value="1"/>
</dbReference>
<evidence type="ECO:0000256" key="7">
    <source>
        <dbReference type="ARBA" id="ARBA00022833"/>
    </source>
</evidence>
<reference evidence="13 14" key="1">
    <citation type="submission" date="2024-07" db="EMBL/GenBank/DDBJ databases">
        <title>Section-level genome sequencing and comparative genomics of Aspergillus sections Usti and Cavernicolus.</title>
        <authorList>
            <consortium name="Lawrence Berkeley National Laboratory"/>
            <person name="Nybo J.L."/>
            <person name="Vesth T.C."/>
            <person name="Theobald S."/>
            <person name="Frisvad J.C."/>
            <person name="Larsen T.O."/>
            <person name="Kjaerboelling I."/>
            <person name="Rothschild-Mancinelli K."/>
            <person name="Lyhne E.K."/>
            <person name="Kogle M.E."/>
            <person name="Barry K."/>
            <person name="Clum A."/>
            <person name="Na H."/>
            <person name="Ledsgaard L."/>
            <person name="Lin J."/>
            <person name="Lipzen A."/>
            <person name="Kuo A."/>
            <person name="Riley R."/>
            <person name="Mondo S."/>
            <person name="Labutti K."/>
            <person name="Haridas S."/>
            <person name="Pangalinan J."/>
            <person name="Salamov A.A."/>
            <person name="Simmons B.A."/>
            <person name="Magnuson J.K."/>
            <person name="Chen J."/>
            <person name="Drula E."/>
            <person name="Henrissat B."/>
            <person name="Wiebenga A."/>
            <person name="Lubbers R.J."/>
            <person name="Gomes A.C."/>
            <person name="Makela M.R."/>
            <person name="Stajich J."/>
            <person name="Grigoriev I.V."/>
            <person name="Mortensen U.H."/>
            <person name="De Vries R.P."/>
            <person name="Baker S.E."/>
            <person name="Andersen M.R."/>
        </authorList>
    </citation>
    <scope>NUCLEOTIDE SEQUENCE [LARGE SCALE GENOMIC DNA]</scope>
    <source>
        <strain evidence="13 14">CBS 209.92</strain>
    </source>
</reference>
<dbReference type="PROSITE" id="PS51981">
    <property type="entry name" value="ZF_RZ"/>
    <property type="match status" value="1"/>
</dbReference>
<dbReference type="PANTHER" id="PTHR10887:SF445">
    <property type="entry name" value="NFX1-TYPE ZINC FINGER-CONTAINING PROTEIN 1"/>
    <property type="match status" value="1"/>
</dbReference>
<keyword evidence="3 9" id="KW-0479">Metal-binding</keyword>
<dbReference type="InterPro" id="IPR041679">
    <property type="entry name" value="DNA2/NAM7-like_C"/>
</dbReference>
<dbReference type="InterPro" id="IPR000571">
    <property type="entry name" value="Znf_CCCH"/>
</dbReference>
<feature type="zinc finger region" description="C3H1-type" evidence="9">
    <location>
        <begin position="27"/>
        <end position="54"/>
    </location>
</feature>
<dbReference type="InterPro" id="IPR000967">
    <property type="entry name" value="Znf_NFX1"/>
</dbReference>
<dbReference type="InterPro" id="IPR027417">
    <property type="entry name" value="P-loop_NTPase"/>
</dbReference>
<protein>
    <recommendedName>
        <fullName evidence="15">NFX1-type zinc finger-containing protein 1</fullName>
    </recommendedName>
</protein>
<keyword evidence="8" id="KW-0391">Immunity</keyword>
<dbReference type="SUPFAM" id="SSF52540">
    <property type="entry name" value="P-loop containing nucleoside triphosphate hydrolases"/>
    <property type="match status" value="1"/>
</dbReference>
<feature type="region of interest" description="Disordered" evidence="10">
    <location>
        <begin position="1"/>
        <end position="24"/>
    </location>
</feature>
<comment type="caution">
    <text evidence="13">The sequence shown here is derived from an EMBL/GenBank/DDBJ whole genome shotgun (WGS) entry which is preliminary data.</text>
</comment>
<dbReference type="Gene3D" id="3.40.50.300">
    <property type="entry name" value="P-loop containing nucleotide triphosphate hydrolases"/>
    <property type="match status" value="3"/>
</dbReference>
<keyword evidence="6" id="KW-0378">Hydrolase</keyword>
<organism evidence="13 14">
    <name type="scientific">Aspergillus keveii</name>
    <dbReference type="NCBI Taxonomy" id="714993"/>
    <lineage>
        <taxon>Eukaryota</taxon>
        <taxon>Fungi</taxon>
        <taxon>Dikarya</taxon>
        <taxon>Ascomycota</taxon>
        <taxon>Pezizomycotina</taxon>
        <taxon>Eurotiomycetes</taxon>
        <taxon>Eurotiomycetidae</taxon>
        <taxon>Eurotiales</taxon>
        <taxon>Aspergillaceae</taxon>
        <taxon>Aspergillus</taxon>
        <taxon>Aspergillus subgen. Nidulantes</taxon>
    </lineage>
</organism>
<evidence type="ECO:0000256" key="5">
    <source>
        <dbReference type="ARBA" id="ARBA00022771"/>
    </source>
</evidence>
<evidence type="ECO:0000256" key="9">
    <source>
        <dbReference type="PROSITE-ProRule" id="PRU00723"/>
    </source>
</evidence>
<evidence type="ECO:0000256" key="4">
    <source>
        <dbReference type="ARBA" id="ARBA00022737"/>
    </source>
</evidence>
<evidence type="ECO:0000256" key="10">
    <source>
        <dbReference type="SAM" id="MobiDB-lite"/>
    </source>
</evidence>
<gene>
    <name evidence="13" type="ORF">BJX66DRAFT_320192</name>
</gene>
<dbReference type="SMART" id="SM00438">
    <property type="entry name" value="ZnF_NFX"/>
    <property type="match status" value="4"/>
</dbReference>
<evidence type="ECO:0000256" key="2">
    <source>
        <dbReference type="ARBA" id="ARBA00022490"/>
    </source>
</evidence>
<dbReference type="InterPro" id="IPR041677">
    <property type="entry name" value="DNA2/NAM7_AAA_11"/>
</dbReference>
<feature type="domain" description="C3H1-type" evidence="11">
    <location>
        <begin position="27"/>
        <end position="54"/>
    </location>
</feature>
<feature type="domain" description="RZ-type" evidence="12">
    <location>
        <begin position="1864"/>
        <end position="1938"/>
    </location>
</feature>
<evidence type="ECO:0000256" key="8">
    <source>
        <dbReference type="ARBA" id="ARBA00022859"/>
    </source>
</evidence>
<dbReference type="CDD" id="cd06008">
    <property type="entry name" value="NF-X1-zinc-finger"/>
    <property type="match status" value="1"/>
</dbReference>
<evidence type="ECO:0000256" key="6">
    <source>
        <dbReference type="ARBA" id="ARBA00022806"/>
    </source>
</evidence>
<dbReference type="EMBL" id="JBFTWV010000359">
    <property type="protein sequence ID" value="KAL2782653.1"/>
    <property type="molecule type" value="Genomic_DNA"/>
</dbReference>
<evidence type="ECO:0000313" key="13">
    <source>
        <dbReference type="EMBL" id="KAL2782653.1"/>
    </source>
</evidence>
<dbReference type="SMART" id="SM00356">
    <property type="entry name" value="ZnF_C3H1"/>
    <property type="match status" value="1"/>
</dbReference>
<comment type="subcellular location">
    <subcellularLocation>
        <location evidence="1">Cytoplasm</location>
    </subcellularLocation>
</comment>
<dbReference type="Pfam" id="PF13086">
    <property type="entry name" value="AAA_11"/>
    <property type="match status" value="1"/>
</dbReference>
<dbReference type="PROSITE" id="PS50103">
    <property type="entry name" value="ZF_C3H1"/>
    <property type="match status" value="1"/>
</dbReference>
<dbReference type="InterPro" id="IPR045055">
    <property type="entry name" value="DNA2/NAM7-like"/>
</dbReference>
<dbReference type="InterPro" id="IPR046439">
    <property type="entry name" value="ZF_RZ_dom"/>
</dbReference>
<keyword evidence="5 9" id="KW-0863">Zinc-finger</keyword>
<keyword evidence="6" id="KW-0067">ATP-binding</keyword>
<accession>A0ABR4FHU8</accession>
<dbReference type="InterPro" id="IPR047187">
    <property type="entry name" value="SF1_C_Upf1"/>
</dbReference>
<keyword evidence="2" id="KW-0963">Cytoplasm</keyword>
<keyword evidence="14" id="KW-1185">Reference proteome</keyword>
<evidence type="ECO:0000313" key="14">
    <source>
        <dbReference type="Proteomes" id="UP001610563"/>
    </source>
</evidence>
<evidence type="ECO:0008006" key="15">
    <source>
        <dbReference type="Google" id="ProtNLM"/>
    </source>
</evidence>
<name>A0ABR4FHU8_9EURO</name>